<evidence type="ECO:0000313" key="5">
    <source>
        <dbReference type="EMBL" id="CAB4846528.1"/>
    </source>
</evidence>
<reference evidence="6" key="1">
    <citation type="submission" date="2020-05" db="EMBL/GenBank/DDBJ databases">
        <authorList>
            <person name="Chiriac C."/>
            <person name="Salcher M."/>
            <person name="Ghai R."/>
            <person name="Kavagutti S V."/>
        </authorList>
    </citation>
    <scope>NUCLEOTIDE SEQUENCE</scope>
</reference>
<gene>
    <name evidence="5" type="ORF">UFOPK3268_00236</name>
    <name evidence="6" type="ORF">UFOPK3752_00457</name>
    <name evidence="7" type="ORF">UFOPK4150_00027</name>
</gene>
<dbReference type="Pfam" id="PF18374">
    <property type="entry name" value="Enolase_like_N"/>
    <property type="match status" value="1"/>
</dbReference>
<dbReference type="SUPFAM" id="SSF51604">
    <property type="entry name" value="Enolase C-terminal domain-like"/>
    <property type="match status" value="1"/>
</dbReference>
<evidence type="ECO:0000256" key="1">
    <source>
        <dbReference type="ARBA" id="ARBA00022723"/>
    </source>
</evidence>
<dbReference type="GO" id="GO:0009234">
    <property type="term" value="P:menaquinone biosynthetic process"/>
    <property type="evidence" value="ECO:0007669"/>
    <property type="project" value="InterPro"/>
</dbReference>
<dbReference type="GO" id="GO:0016836">
    <property type="term" value="F:hydro-lyase activity"/>
    <property type="evidence" value="ECO:0007669"/>
    <property type="project" value="InterPro"/>
</dbReference>
<sequence>MTGTIAAERTPVGSRTGMTPQLARAGIEDAVAFALPLTRRFRGTELREGVLLRIGDRWGEWTPFPEYDDATAARWLVGALEAARGEWPAARRDHVEVNAIVPALAPESVTELVTDAVTVDGCTTIKVKVGERGQAFDSDVARVSAVRAALDDCGAADGRIRIDVNGAWTLEQAIERLAVLDDLAGGLEYAEQPCATLEEMTSLRSRTHVRLAVDEGVRLAPRLAGGDGDLAERVRAAADVLILKAIPLGGVSRALAIALAVGLPVTVSGALDSSVGLSAGLALAGALPDPPLACGFGTGRLLAADLAGQTAVPVDGRLSVVRHEPDPDSLRAAHQRIGAERARWWLERLQRSLASTSTGDHS</sequence>
<dbReference type="PANTHER" id="PTHR48073">
    <property type="entry name" value="O-SUCCINYLBENZOATE SYNTHASE-RELATED"/>
    <property type="match status" value="1"/>
</dbReference>
<dbReference type="SFLD" id="SFLDS00001">
    <property type="entry name" value="Enolase"/>
    <property type="match status" value="1"/>
</dbReference>
<evidence type="ECO:0000313" key="6">
    <source>
        <dbReference type="EMBL" id="CAB4931499.1"/>
    </source>
</evidence>
<dbReference type="InterPro" id="IPR036849">
    <property type="entry name" value="Enolase-like_C_sf"/>
</dbReference>
<dbReference type="AlphaFoldDB" id="A0A6J7IKG5"/>
<proteinExistence type="inferred from homology"/>
<dbReference type="NCBIfam" id="NF002782">
    <property type="entry name" value="PRK02901.1"/>
    <property type="match status" value="1"/>
</dbReference>
<evidence type="ECO:0000259" key="4">
    <source>
        <dbReference type="SMART" id="SM00922"/>
    </source>
</evidence>
<protein>
    <submittedName>
        <fullName evidence="6">Unannotated protein</fullName>
    </submittedName>
</protein>
<dbReference type="SFLD" id="SFLDF00009">
    <property type="entry name" value="o-succinylbenzoate_synthase"/>
    <property type="match status" value="1"/>
</dbReference>
<evidence type="ECO:0000256" key="3">
    <source>
        <dbReference type="ARBA" id="ARBA00023239"/>
    </source>
</evidence>
<dbReference type="SFLD" id="SFLDG00180">
    <property type="entry name" value="muconate_cycloisomerase"/>
    <property type="match status" value="1"/>
</dbReference>
<dbReference type="InterPro" id="IPR013342">
    <property type="entry name" value="Mandelate_racemase_C"/>
</dbReference>
<dbReference type="EMBL" id="CAFBND010000012">
    <property type="protein sequence ID" value="CAB4931499.1"/>
    <property type="molecule type" value="Genomic_DNA"/>
</dbReference>
<dbReference type="PANTHER" id="PTHR48073:SF2">
    <property type="entry name" value="O-SUCCINYLBENZOATE SYNTHASE"/>
    <property type="match status" value="1"/>
</dbReference>
<dbReference type="CDD" id="cd03320">
    <property type="entry name" value="OSBS"/>
    <property type="match status" value="1"/>
</dbReference>
<keyword evidence="2" id="KW-0460">Magnesium</keyword>
<dbReference type="Gene3D" id="3.20.20.120">
    <property type="entry name" value="Enolase-like C-terminal domain"/>
    <property type="match status" value="1"/>
</dbReference>
<name>A0A6J7IKG5_9ZZZZ</name>
<evidence type="ECO:0000313" key="7">
    <source>
        <dbReference type="EMBL" id="CAB5017405.1"/>
    </source>
</evidence>
<dbReference type="GO" id="GO:0000287">
    <property type="term" value="F:magnesium ion binding"/>
    <property type="evidence" value="ECO:0007669"/>
    <property type="project" value="InterPro"/>
</dbReference>
<dbReference type="EMBL" id="CAFBPU010000001">
    <property type="protein sequence ID" value="CAB5017405.1"/>
    <property type="molecule type" value="Genomic_DNA"/>
</dbReference>
<evidence type="ECO:0000256" key="2">
    <source>
        <dbReference type="ARBA" id="ARBA00022842"/>
    </source>
</evidence>
<organism evidence="6">
    <name type="scientific">freshwater metagenome</name>
    <dbReference type="NCBI Taxonomy" id="449393"/>
    <lineage>
        <taxon>unclassified sequences</taxon>
        <taxon>metagenomes</taxon>
        <taxon>ecological metagenomes</taxon>
    </lineage>
</organism>
<keyword evidence="1" id="KW-0479">Metal-binding</keyword>
<accession>A0A6J7IKG5</accession>
<dbReference type="InterPro" id="IPR010196">
    <property type="entry name" value="OSB_synthase_MenC1"/>
</dbReference>
<dbReference type="HAMAP" id="MF_00470">
    <property type="entry name" value="MenC_1"/>
    <property type="match status" value="1"/>
</dbReference>
<dbReference type="SMART" id="SM00922">
    <property type="entry name" value="MR_MLE"/>
    <property type="match status" value="1"/>
</dbReference>
<dbReference type="InterPro" id="IPR029065">
    <property type="entry name" value="Enolase_C-like"/>
</dbReference>
<feature type="domain" description="Mandelate racemase/muconate lactonizing enzyme C-terminal" evidence="4">
    <location>
        <begin position="109"/>
        <end position="210"/>
    </location>
</feature>
<dbReference type="EMBL" id="CAFBIZ010000016">
    <property type="protein sequence ID" value="CAB4846528.1"/>
    <property type="molecule type" value="Genomic_DNA"/>
</dbReference>
<dbReference type="Pfam" id="PF13378">
    <property type="entry name" value="MR_MLE_C"/>
    <property type="match status" value="1"/>
</dbReference>
<keyword evidence="3" id="KW-0456">Lyase</keyword>